<reference evidence="1 2" key="2">
    <citation type="journal article" date="2022" name="Mol. Ecol. Resour.">
        <title>The genomes of chicory, endive, great burdock and yacon provide insights into Asteraceae paleo-polyploidization history and plant inulin production.</title>
        <authorList>
            <person name="Fan W."/>
            <person name="Wang S."/>
            <person name="Wang H."/>
            <person name="Wang A."/>
            <person name="Jiang F."/>
            <person name="Liu H."/>
            <person name="Zhao H."/>
            <person name="Xu D."/>
            <person name="Zhang Y."/>
        </authorList>
    </citation>
    <scope>NUCLEOTIDE SEQUENCE [LARGE SCALE GENOMIC DNA]</scope>
    <source>
        <strain evidence="2">cv. Niubang</strain>
    </source>
</reference>
<evidence type="ECO:0000313" key="2">
    <source>
        <dbReference type="Proteomes" id="UP001055879"/>
    </source>
</evidence>
<accession>A0ACB9EJD9</accession>
<dbReference type="EMBL" id="CM042048">
    <property type="protein sequence ID" value="KAI3758576.1"/>
    <property type="molecule type" value="Genomic_DNA"/>
</dbReference>
<organism evidence="1 2">
    <name type="scientific">Arctium lappa</name>
    <name type="common">Greater burdock</name>
    <name type="synonym">Lappa major</name>
    <dbReference type="NCBI Taxonomy" id="4217"/>
    <lineage>
        <taxon>Eukaryota</taxon>
        <taxon>Viridiplantae</taxon>
        <taxon>Streptophyta</taxon>
        <taxon>Embryophyta</taxon>
        <taxon>Tracheophyta</taxon>
        <taxon>Spermatophyta</taxon>
        <taxon>Magnoliopsida</taxon>
        <taxon>eudicotyledons</taxon>
        <taxon>Gunneridae</taxon>
        <taxon>Pentapetalae</taxon>
        <taxon>asterids</taxon>
        <taxon>campanulids</taxon>
        <taxon>Asterales</taxon>
        <taxon>Asteraceae</taxon>
        <taxon>Carduoideae</taxon>
        <taxon>Cardueae</taxon>
        <taxon>Arctiinae</taxon>
        <taxon>Arctium</taxon>
    </lineage>
</organism>
<proteinExistence type="predicted"/>
<comment type="caution">
    <text evidence="1">The sequence shown here is derived from an EMBL/GenBank/DDBJ whole genome shotgun (WGS) entry which is preliminary data.</text>
</comment>
<protein>
    <submittedName>
        <fullName evidence="1">Uncharacterized protein</fullName>
    </submittedName>
</protein>
<keyword evidence="2" id="KW-1185">Reference proteome</keyword>
<name>A0ACB9EJD9_ARCLA</name>
<reference evidence="2" key="1">
    <citation type="journal article" date="2022" name="Mol. Ecol. Resour.">
        <title>The genomes of chicory, endive, great burdock and yacon provide insights into Asteraceae palaeo-polyploidization history and plant inulin production.</title>
        <authorList>
            <person name="Fan W."/>
            <person name="Wang S."/>
            <person name="Wang H."/>
            <person name="Wang A."/>
            <person name="Jiang F."/>
            <person name="Liu H."/>
            <person name="Zhao H."/>
            <person name="Xu D."/>
            <person name="Zhang Y."/>
        </authorList>
    </citation>
    <scope>NUCLEOTIDE SEQUENCE [LARGE SCALE GENOMIC DNA]</scope>
    <source>
        <strain evidence="2">cv. Niubang</strain>
    </source>
</reference>
<dbReference type="Proteomes" id="UP001055879">
    <property type="component" value="Linkage Group LG02"/>
</dbReference>
<evidence type="ECO:0000313" key="1">
    <source>
        <dbReference type="EMBL" id="KAI3758576.1"/>
    </source>
</evidence>
<gene>
    <name evidence="1" type="ORF">L6452_06143</name>
</gene>
<sequence>MITTFTLASLSLELQWISSDDTKPISAPKPMSANMPTIAQVSSDMPAFEPRPDEEDEEVVRNITLIYIGLDDDEFGSIAKVKEDLIELYDVEPSTVEPTPKVHTSQSQVVLK</sequence>